<dbReference type="PANTHER" id="PTHR30363:SF44">
    <property type="entry name" value="AGA OPERON TRANSCRIPTIONAL REPRESSOR-RELATED"/>
    <property type="match status" value="1"/>
</dbReference>
<dbReference type="OrthoDB" id="7688673at2"/>
<dbReference type="PRINTS" id="PR00037">
    <property type="entry name" value="HTHLACR"/>
</dbReference>
<dbReference type="InterPro" id="IPR001034">
    <property type="entry name" value="DeoR_HTH"/>
</dbReference>
<feature type="domain" description="HTH deoR-type" evidence="4">
    <location>
        <begin position="14"/>
        <end position="69"/>
    </location>
</feature>
<dbReference type="SUPFAM" id="SSF46785">
    <property type="entry name" value="Winged helix' DNA-binding domain"/>
    <property type="match status" value="1"/>
</dbReference>
<dbReference type="InterPro" id="IPR037171">
    <property type="entry name" value="NagB/RpiA_transferase-like"/>
</dbReference>
<keyword evidence="2" id="KW-0804">Transcription</keyword>
<protein>
    <submittedName>
        <fullName evidence="5">DeoR family transcriptional regulator</fullName>
    </submittedName>
</protein>
<name>A0A495IKE2_9MICO</name>
<dbReference type="Pfam" id="PF00455">
    <property type="entry name" value="DeoRC"/>
    <property type="match status" value="1"/>
</dbReference>
<evidence type="ECO:0000256" key="2">
    <source>
        <dbReference type="ARBA" id="ARBA00023163"/>
    </source>
</evidence>
<dbReference type="Proteomes" id="UP000280008">
    <property type="component" value="Unassembled WGS sequence"/>
</dbReference>
<dbReference type="AlphaFoldDB" id="A0A495IKE2"/>
<reference evidence="5 6" key="1">
    <citation type="submission" date="2018-10" db="EMBL/GenBank/DDBJ databases">
        <title>Sequencing the genomes of 1000 actinobacteria strains.</title>
        <authorList>
            <person name="Klenk H.-P."/>
        </authorList>
    </citation>
    <scope>NUCLEOTIDE SEQUENCE [LARGE SCALE GENOMIC DNA]</scope>
    <source>
        <strain evidence="5 6">DSM 17894</strain>
    </source>
</reference>
<evidence type="ECO:0000256" key="3">
    <source>
        <dbReference type="SAM" id="MobiDB-lite"/>
    </source>
</evidence>
<dbReference type="RefSeq" id="WP_121371411.1">
    <property type="nucleotide sequence ID" value="NZ_RBKS01000001.1"/>
</dbReference>
<dbReference type="PROSITE" id="PS51000">
    <property type="entry name" value="HTH_DEOR_2"/>
    <property type="match status" value="1"/>
</dbReference>
<evidence type="ECO:0000313" key="6">
    <source>
        <dbReference type="Proteomes" id="UP000280008"/>
    </source>
</evidence>
<comment type="caution">
    <text evidence="5">The sequence shown here is derived from an EMBL/GenBank/DDBJ whole genome shotgun (WGS) entry which is preliminary data.</text>
</comment>
<evidence type="ECO:0000313" key="5">
    <source>
        <dbReference type="EMBL" id="RKR76437.1"/>
    </source>
</evidence>
<evidence type="ECO:0000259" key="4">
    <source>
        <dbReference type="PROSITE" id="PS51000"/>
    </source>
</evidence>
<evidence type="ECO:0000256" key="1">
    <source>
        <dbReference type="ARBA" id="ARBA00023015"/>
    </source>
</evidence>
<dbReference type="InterPro" id="IPR014036">
    <property type="entry name" value="DeoR-like_C"/>
</dbReference>
<dbReference type="InterPro" id="IPR050313">
    <property type="entry name" value="Carb_Metab_HTH_regulators"/>
</dbReference>
<organism evidence="5 6">
    <name type="scientific">Frondihabitans australicus</name>
    <dbReference type="NCBI Taxonomy" id="386892"/>
    <lineage>
        <taxon>Bacteria</taxon>
        <taxon>Bacillati</taxon>
        <taxon>Actinomycetota</taxon>
        <taxon>Actinomycetes</taxon>
        <taxon>Micrococcales</taxon>
        <taxon>Microbacteriaceae</taxon>
        <taxon>Frondihabitans</taxon>
    </lineage>
</organism>
<keyword evidence="6" id="KW-1185">Reference proteome</keyword>
<gene>
    <name evidence="5" type="ORF">C8E83_3613</name>
</gene>
<feature type="compositionally biased region" description="Polar residues" evidence="3">
    <location>
        <begin position="287"/>
        <end position="298"/>
    </location>
</feature>
<dbReference type="Pfam" id="PF08220">
    <property type="entry name" value="HTH_DeoR"/>
    <property type="match status" value="1"/>
</dbReference>
<dbReference type="SMART" id="SM01134">
    <property type="entry name" value="DeoRC"/>
    <property type="match status" value="1"/>
</dbReference>
<dbReference type="PANTHER" id="PTHR30363">
    <property type="entry name" value="HTH-TYPE TRANSCRIPTIONAL REGULATOR SRLR-RELATED"/>
    <property type="match status" value="1"/>
</dbReference>
<dbReference type="Gene3D" id="3.40.50.1360">
    <property type="match status" value="1"/>
</dbReference>
<dbReference type="SMART" id="SM00420">
    <property type="entry name" value="HTH_DEOR"/>
    <property type="match status" value="1"/>
</dbReference>
<keyword evidence="1" id="KW-0805">Transcription regulation</keyword>
<proteinExistence type="predicted"/>
<sequence length="298" mass="31993">MAARVTNEPDRLRPRERRAQIVHVTTRDGLVDVDHLARLFDVTASTIRRDLSTLTADGELTRTYGGAIAASPSGEPSLGQRAVMAVAQKEDISRAAARFVLDDETVILDAGTTVGRLARRVRSRRGLTVITNGMTALAELADAENIHVISLGGDLRGISQGFVGPLAELALTRLTADRVFLGADSIDARFGICEASPVQTRLKELMMAHARDIYVLADSSKFGLAAFDAWAPLDKPWTLITDSGVTEVQLAPFRARGDVTIVISGADDDHAATTRNRGQKRLDPNIESPSTPTQGSVS</sequence>
<dbReference type="SUPFAM" id="SSF100950">
    <property type="entry name" value="NagB/RpiA/CoA transferase-like"/>
    <property type="match status" value="1"/>
</dbReference>
<dbReference type="GO" id="GO:0003700">
    <property type="term" value="F:DNA-binding transcription factor activity"/>
    <property type="evidence" value="ECO:0007669"/>
    <property type="project" value="InterPro"/>
</dbReference>
<dbReference type="InterPro" id="IPR036390">
    <property type="entry name" value="WH_DNA-bd_sf"/>
</dbReference>
<accession>A0A495IKE2</accession>
<feature type="region of interest" description="Disordered" evidence="3">
    <location>
        <begin position="270"/>
        <end position="298"/>
    </location>
</feature>
<dbReference type="EMBL" id="RBKS01000001">
    <property type="protein sequence ID" value="RKR76437.1"/>
    <property type="molecule type" value="Genomic_DNA"/>
</dbReference>